<proteinExistence type="predicted"/>
<gene>
    <name evidence="1" type="ORF">GCM10010145_11310</name>
</gene>
<evidence type="ECO:0000313" key="2">
    <source>
        <dbReference type="Proteomes" id="UP000620156"/>
    </source>
</evidence>
<protein>
    <submittedName>
        <fullName evidence="1">Uncharacterized protein</fullName>
    </submittedName>
</protein>
<sequence>MNVGYLTPQREWLEHRVYLADDSAEDAIRPALADVTEIALDFLQRQASYAGLVSAMELDKGQMSTACWNESRSRWR</sequence>
<accession>A0A918ER84</accession>
<evidence type="ECO:0000313" key="1">
    <source>
        <dbReference type="EMBL" id="GGQ44388.1"/>
    </source>
</evidence>
<organism evidence="1 2">
    <name type="scientific">Streptomyces ruber</name>
    <dbReference type="NCBI Taxonomy" id="83378"/>
    <lineage>
        <taxon>Bacteria</taxon>
        <taxon>Bacillati</taxon>
        <taxon>Actinomycetota</taxon>
        <taxon>Actinomycetes</taxon>
        <taxon>Kitasatosporales</taxon>
        <taxon>Streptomycetaceae</taxon>
        <taxon>Streptomyces</taxon>
    </lineage>
</organism>
<dbReference type="EMBL" id="BMQK01000002">
    <property type="protein sequence ID" value="GGQ44388.1"/>
    <property type="molecule type" value="Genomic_DNA"/>
</dbReference>
<dbReference type="Proteomes" id="UP000620156">
    <property type="component" value="Unassembled WGS sequence"/>
</dbReference>
<reference evidence="1" key="2">
    <citation type="submission" date="2020-09" db="EMBL/GenBank/DDBJ databases">
        <authorList>
            <person name="Sun Q."/>
            <person name="Ohkuma M."/>
        </authorList>
    </citation>
    <scope>NUCLEOTIDE SEQUENCE</scope>
    <source>
        <strain evidence="1">JCM 3131</strain>
    </source>
</reference>
<name>A0A918ER84_9ACTN</name>
<keyword evidence="2" id="KW-1185">Reference proteome</keyword>
<dbReference type="AlphaFoldDB" id="A0A918ER84"/>
<comment type="caution">
    <text evidence="1">The sequence shown here is derived from an EMBL/GenBank/DDBJ whole genome shotgun (WGS) entry which is preliminary data.</text>
</comment>
<reference evidence="1" key="1">
    <citation type="journal article" date="2014" name="Int. J. Syst. Evol. Microbiol.">
        <title>Complete genome sequence of Corynebacterium casei LMG S-19264T (=DSM 44701T), isolated from a smear-ripened cheese.</title>
        <authorList>
            <consortium name="US DOE Joint Genome Institute (JGI-PGF)"/>
            <person name="Walter F."/>
            <person name="Albersmeier A."/>
            <person name="Kalinowski J."/>
            <person name="Ruckert C."/>
        </authorList>
    </citation>
    <scope>NUCLEOTIDE SEQUENCE</scope>
    <source>
        <strain evidence="1">JCM 3131</strain>
    </source>
</reference>